<dbReference type="InterPro" id="IPR006869">
    <property type="entry name" value="DUF547"/>
</dbReference>
<dbReference type="AlphaFoldDB" id="A0A8C8D3S7"/>
<keyword evidence="4" id="KW-1185">Reference proteome</keyword>
<sequence>IDVSSFSTAELSAILRDKFLKFSKCLSCVDYKTMSRSPVFECYCDLAVQLQRVKLLSLTREEKLAFFINTYNALVILRLGFFIYVSCLIGGEVFTLQDIENRVLRGNRNGVARLLRPFSKTEPRLQVALPDTEPLIHLALNCETPQVTHWGFTLQLRMAAEAFLEIDDVYVWYKADFGDTDEKLLKWILEHMGSLLSGPAFRVSSPGKIKVTYCTCPKTGAPTAFTKAEQQVIETHSNTEKHKVKPADTSILSKEVCVSSPNPFFLFLPLCTSTLCEPTVHSESIQTP</sequence>
<evidence type="ECO:0000313" key="4">
    <source>
        <dbReference type="Proteomes" id="UP000694402"/>
    </source>
</evidence>
<organism evidence="3 4">
    <name type="scientific">Oncorhynchus tshawytscha</name>
    <name type="common">Chinook salmon</name>
    <name type="synonym">Salmo tshawytscha</name>
    <dbReference type="NCBI Taxonomy" id="74940"/>
    <lineage>
        <taxon>Eukaryota</taxon>
        <taxon>Metazoa</taxon>
        <taxon>Chordata</taxon>
        <taxon>Craniata</taxon>
        <taxon>Vertebrata</taxon>
        <taxon>Euteleostomi</taxon>
        <taxon>Actinopterygii</taxon>
        <taxon>Neopterygii</taxon>
        <taxon>Teleostei</taxon>
        <taxon>Protacanthopterygii</taxon>
        <taxon>Salmoniformes</taxon>
        <taxon>Salmonidae</taxon>
        <taxon>Salmoninae</taxon>
        <taxon>Oncorhynchus</taxon>
    </lineage>
</organism>
<dbReference type="Pfam" id="PF04784">
    <property type="entry name" value="DUF547"/>
    <property type="match status" value="1"/>
</dbReference>
<dbReference type="Ensembl" id="ENSOTST00005023112.2">
    <property type="protein sequence ID" value="ENSOTSP00005021277.1"/>
    <property type="gene ID" value="ENSOTSG00005010260.2"/>
</dbReference>
<reference evidence="3" key="2">
    <citation type="submission" date="2025-09" db="UniProtKB">
        <authorList>
            <consortium name="Ensembl"/>
        </authorList>
    </citation>
    <scope>IDENTIFICATION</scope>
</reference>
<accession>A0A8C8D3S7</accession>
<dbReference type="GeneTree" id="ENSGT00390000016088"/>
<keyword evidence="1" id="KW-0812">Transmembrane</keyword>
<dbReference type="Proteomes" id="UP000694402">
    <property type="component" value="Unassembled WGS sequence"/>
</dbReference>
<reference evidence="3" key="1">
    <citation type="submission" date="2025-08" db="UniProtKB">
        <authorList>
            <consortium name="Ensembl"/>
        </authorList>
    </citation>
    <scope>IDENTIFICATION</scope>
</reference>
<dbReference type="GO" id="GO:0009055">
    <property type="term" value="F:electron transfer activity"/>
    <property type="evidence" value="ECO:0007669"/>
    <property type="project" value="TreeGrafter"/>
</dbReference>
<evidence type="ECO:0000256" key="1">
    <source>
        <dbReference type="SAM" id="Phobius"/>
    </source>
</evidence>
<dbReference type="PANTHER" id="PTHR34386:SF1">
    <property type="entry name" value="GLUTAREDOXIN-LIKE PROTEIN NRDH"/>
    <property type="match status" value="1"/>
</dbReference>
<dbReference type="GO" id="GO:0045454">
    <property type="term" value="P:cell redox homeostasis"/>
    <property type="evidence" value="ECO:0007669"/>
    <property type="project" value="TreeGrafter"/>
</dbReference>
<name>A0A8C8D3S7_ONCTS</name>
<feature type="transmembrane region" description="Helical" evidence="1">
    <location>
        <begin position="64"/>
        <end position="85"/>
    </location>
</feature>
<dbReference type="InterPro" id="IPR051548">
    <property type="entry name" value="Grx-like_ET"/>
</dbReference>
<keyword evidence="1" id="KW-0472">Membrane</keyword>
<feature type="domain" description="DUF547" evidence="2">
    <location>
        <begin position="57"/>
        <end position="144"/>
    </location>
</feature>
<protein>
    <recommendedName>
        <fullName evidence="2">DUF547 domain-containing protein</fullName>
    </recommendedName>
</protein>
<evidence type="ECO:0000313" key="3">
    <source>
        <dbReference type="Ensembl" id="ENSOTSP00005021277.1"/>
    </source>
</evidence>
<proteinExistence type="predicted"/>
<dbReference type="PANTHER" id="PTHR34386">
    <property type="entry name" value="GLUTAREDOXIN"/>
    <property type="match status" value="1"/>
</dbReference>
<keyword evidence="1" id="KW-1133">Transmembrane helix</keyword>
<evidence type="ECO:0000259" key="2">
    <source>
        <dbReference type="Pfam" id="PF04784"/>
    </source>
</evidence>